<dbReference type="EMBL" id="JANPWB010000001">
    <property type="protein sequence ID" value="KAJ1216577.1"/>
    <property type="molecule type" value="Genomic_DNA"/>
</dbReference>
<sequence length="100" mass="11251">MSHYHLAVLQVLHFLARKHCDDGAEASWASGGASQQIMVCPWLCLAPQTHQGNLALVKQQACIVMLLMQFVQLINICVFFSDRAAIMRSLFRCLFDTSVR</sequence>
<evidence type="ECO:0008006" key="3">
    <source>
        <dbReference type="Google" id="ProtNLM"/>
    </source>
</evidence>
<accession>A0AAV7WR43</accession>
<evidence type="ECO:0000313" key="2">
    <source>
        <dbReference type="Proteomes" id="UP001066276"/>
    </source>
</evidence>
<proteinExistence type="predicted"/>
<dbReference type="AlphaFoldDB" id="A0AAV7WR43"/>
<reference evidence="1" key="1">
    <citation type="journal article" date="2022" name="bioRxiv">
        <title>Sequencing and chromosome-scale assembly of the giantPleurodeles waltlgenome.</title>
        <authorList>
            <person name="Brown T."/>
            <person name="Elewa A."/>
            <person name="Iarovenko S."/>
            <person name="Subramanian E."/>
            <person name="Araus A.J."/>
            <person name="Petzold A."/>
            <person name="Susuki M."/>
            <person name="Suzuki K.-i.T."/>
            <person name="Hayashi T."/>
            <person name="Toyoda A."/>
            <person name="Oliveira C."/>
            <person name="Osipova E."/>
            <person name="Leigh N.D."/>
            <person name="Simon A."/>
            <person name="Yun M.H."/>
        </authorList>
    </citation>
    <scope>NUCLEOTIDE SEQUENCE</scope>
    <source>
        <strain evidence="1">20211129_DDA</strain>
        <tissue evidence="1">Liver</tissue>
    </source>
</reference>
<name>A0AAV7WR43_PLEWA</name>
<evidence type="ECO:0000313" key="1">
    <source>
        <dbReference type="EMBL" id="KAJ1216577.1"/>
    </source>
</evidence>
<dbReference type="Proteomes" id="UP001066276">
    <property type="component" value="Chromosome 1_1"/>
</dbReference>
<gene>
    <name evidence="1" type="ORF">NDU88_004178</name>
</gene>
<comment type="caution">
    <text evidence="1">The sequence shown here is derived from an EMBL/GenBank/DDBJ whole genome shotgun (WGS) entry which is preliminary data.</text>
</comment>
<keyword evidence="2" id="KW-1185">Reference proteome</keyword>
<protein>
    <recommendedName>
        <fullName evidence="3">Secreted protein</fullName>
    </recommendedName>
</protein>
<organism evidence="1 2">
    <name type="scientific">Pleurodeles waltl</name>
    <name type="common">Iberian ribbed newt</name>
    <dbReference type="NCBI Taxonomy" id="8319"/>
    <lineage>
        <taxon>Eukaryota</taxon>
        <taxon>Metazoa</taxon>
        <taxon>Chordata</taxon>
        <taxon>Craniata</taxon>
        <taxon>Vertebrata</taxon>
        <taxon>Euteleostomi</taxon>
        <taxon>Amphibia</taxon>
        <taxon>Batrachia</taxon>
        <taxon>Caudata</taxon>
        <taxon>Salamandroidea</taxon>
        <taxon>Salamandridae</taxon>
        <taxon>Pleurodelinae</taxon>
        <taxon>Pleurodeles</taxon>
    </lineage>
</organism>